<dbReference type="PANTHER" id="PTHR10188:SF8">
    <property type="entry name" value="THREONINE ASPARTASE 1"/>
    <property type="match status" value="1"/>
</dbReference>
<dbReference type="Pfam" id="PF01112">
    <property type="entry name" value="Asparaginase_2"/>
    <property type="match status" value="1"/>
</dbReference>
<gene>
    <name evidence="4" type="ORF">MSPICULIGERA_LOCUS24854</name>
</gene>
<evidence type="ECO:0008006" key="6">
    <source>
        <dbReference type="Google" id="ProtNLM"/>
    </source>
</evidence>
<dbReference type="CDD" id="cd04514">
    <property type="entry name" value="Taspase1_like"/>
    <property type="match status" value="1"/>
</dbReference>
<keyword evidence="5" id="KW-1185">Reference proteome</keyword>
<feature type="active site" description="Nucleophile" evidence="2">
    <location>
        <position position="162"/>
    </location>
</feature>
<accession>A0AA36DHL3</accession>
<evidence type="ECO:0000256" key="3">
    <source>
        <dbReference type="PIRSR" id="PIRSR600246-3"/>
    </source>
</evidence>
<dbReference type="GO" id="GO:0051604">
    <property type="term" value="P:protein maturation"/>
    <property type="evidence" value="ECO:0007669"/>
    <property type="project" value="TreeGrafter"/>
</dbReference>
<dbReference type="InterPro" id="IPR000246">
    <property type="entry name" value="Peptidase_T2"/>
</dbReference>
<dbReference type="PANTHER" id="PTHR10188">
    <property type="entry name" value="L-ASPARAGINASE"/>
    <property type="match status" value="1"/>
</dbReference>
<dbReference type="Proteomes" id="UP001177023">
    <property type="component" value="Unassembled WGS sequence"/>
</dbReference>
<organism evidence="4 5">
    <name type="scientific">Mesorhabditis spiculigera</name>
    <dbReference type="NCBI Taxonomy" id="96644"/>
    <lineage>
        <taxon>Eukaryota</taxon>
        <taxon>Metazoa</taxon>
        <taxon>Ecdysozoa</taxon>
        <taxon>Nematoda</taxon>
        <taxon>Chromadorea</taxon>
        <taxon>Rhabditida</taxon>
        <taxon>Rhabditina</taxon>
        <taxon>Rhabditomorpha</taxon>
        <taxon>Rhabditoidea</taxon>
        <taxon>Rhabditidae</taxon>
        <taxon>Mesorhabditinae</taxon>
        <taxon>Mesorhabditis</taxon>
    </lineage>
</organism>
<dbReference type="SUPFAM" id="SSF56235">
    <property type="entry name" value="N-terminal nucleophile aminohydrolases (Ntn hydrolases)"/>
    <property type="match status" value="1"/>
</dbReference>
<reference evidence="4" key="1">
    <citation type="submission" date="2023-06" db="EMBL/GenBank/DDBJ databases">
        <authorList>
            <person name="Delattre M."/>
        </authorList>
    </citation>
    <scope>NUCLEOTIDE SEQUENCE</scope>
    <source>
        <strain evidence="4">AF72</strain>
    </source>
</reference>
<evidence type="ECO:0000313" key="4">
    <source>
        <dbReference type="EMBL" id="CAJ0586872.1"/>
    </source>
</evidence>
<dbReference type="EMBL" id="CATQJA010002709">
    <property type="protein sequence ID" value="CAJ0586872.1"/>
    <property type="molecule type" value="Genomic_DNA"/>
</dbReference>
<evidence type="ECO:0000313" key="5">
    <source>
        <dbReference type="Proteomes" id="UP001177023"/>
    </source>
</evidence>
<evidence type="ECO:0000256" key="2">
    <source>
        <dbReference type="PIRSR" id="PIRSR600246-1"/>
    </source>
</evidence>
<dbReference type="InterPro" id="IPR029055">
    <property type="entry name" value="Ntn_hydrolases_N"/>
</dbReference>
<dbReference type="GO" id="GO:0005737">
    <property type="term" value="C:cytoplasm"/>
    <property type="evidence" value="ECO:0007669"/>
    <property type="project" value="TreeGrafter"/>
</dbReference>
<comment type="similarity">
    <text evidence="1">Belongs to the Ntn-hydrolase family.</text>
</comment>
<dbReference type="Gene3D" id="3.60.20.30">
    <property type="entry name" value="(Glycosyl)asparaginase"/>
    <property type="match status" value="1"/>
</dbReference>
<feature type="non-terminal residue" evidence="4">
    <location>
        <position position="1"/>
    </location>
</feature>
<feature type="site" description="Cleavage; by autolysis" evidence="3">
    <location>
        <begin position="161"/>
        <end position="162"/>
    </location>
</feature>
<dbReference type="AlphaFoldDB" id="A0AA36DHL3"/>
<comment type="caution">
    <text evidence="4">The sequence shown here is derived from an EMBL/GenBank/DDBJ whole genome shotgun (WGS) entry which is preliminary data.</text>
</comment>
<dbReference type="InterPro" id="IPR037464">
    <property type="entry name" value="Taspase1"/>
</dbReference>
<name>A0AA36DHL3_9BILA</name>
<evidence type="ECO:0000256" key="1">
    <source>
        <dbReference type="ARBA" id="ARBA00010872"/>
    </source>
</evidence>
<proteinExistence type="inferred from homology"/>
<protein>
    <recommendedName>
        <fullName evidence="6">Asparaginase</fullName>
    </recommendedName>
</protein>
<dbReference type="GO" id="GO:0004298">
    <property type="term" value="F:threonine-type endopeptidase activity"/>
    <property type="evidence" value="ECO:0007669"/>
    <property type="project" value="InterPro"/>
</dbReference>
<sequence length="327" mass="34646">MKSRWLACHGGVTFSKPDGLAGRCAEAVRGANDAVQAVTRLEQDGSFNCGLGSNLTIDGRVECEAGIMYSDGRFGGVAAVEELATPILLAAALANNHASIHGLVAPNFLAGARTAEYAKISGITLWKPEELINQRRRESWVRAKRKLGAATQGVTLEGSLDTVGAVELSISGPGVACASSGGILLKQPGRVGHCPVWGAGVWCEQGPSTSVAVALSGLGEAIVKTRMASGIADALLSMEDDDLPTETISRWIDRHFTNSKWLAQIEEDRRIAGGIILLKKKEDPPELLVFHNSPHLPVAYTNSRGKVKTVHSQNDNPSAFTFSSVIL</sequence>